<dbReference type="OrthoDB" id="10063988at2759"/>
<dbReference type="InterPro" id="IPR035914">
    <property type="entry name" value="Sperma_CUB_dom_sf"/>
</dbReference>
<dbReference type="Gene3D" id="2.60.120.290">
    <property type="entry name" value="Spermadhesin, CUB domain"/>
    <property type="match status" value="1"/>
</dbReference>
<dbReference type="InterPro" id="IPR000859">
    <property type="entry name" value="CUB_dom"/>
</dbReference>
<name>A0A9Q0N157_9DIPT</name>
<evidence type="ECO:0000256" key="1">
    <source>
        <dbReference type="ARBA" id="ARBA00023157"/>
    </source>
</evidence>
<dbReference type="AlphaFoldDB" id="A0A9Q0N157"/>
<reference evidence="4" key="1">
    <citation type="submission" date="2022-07" db="EMBL/GenBank/DDBJ databases">
        <authorList>
            <person name="Trinca V."/>
            <person name="Uliana J.V.C."/>
            <person name="Torres T.T."/>
            <person name="Ward R.J."/>
            <person name="Monesi N."/>
        </authorList>
    </citation>
    <scope>NUCLEOTIDE SEQUENCE</scope>
    <source>
        <strain evidence="4">HSMRA1968</strain>
        <tissue evidence="4">Whole embryos</tissue>
    </source>
</reference>
<evidence type="ECO:0000313" key="4">
    <source>
        <dbReference type="EMBL" id="KAJ6641767.1"/>
    </source>
</evidence>
<keyword evidence="5" id="KW-1185">Reference proteome</keyword>
<feature type="domain" description="CUB" evidence="3">
    <location>
        <begin position="670"/>
        <end position="753"/>
    </location>
</feature>
<dbReference type="PANTHER" id="PTHR47537:SF3">
    <property type="entry name" value="CUB DOMAIN-CONTAINING PROTEIN"/>
    <property type="match status" value="1"/>
</dbReference>
<dbReference type="PANTHER" id="PTHR47537">
    <property type="entry name" value="CUBILIN"/>
    <property type="match status" value="1"/>
</dbReference>
<dbReference type="SMART" id="SM00042">
    <property type="entry name" value="CUB"/>
    <property type="match status" value="1"/>
</dbReference>
<dbReference type="GO" id="GO:0005886">
    <property type="term" value="C:plasma membrane"/>
    <property type="evidence" value="ECO:0007669"/>
    <property type="project" value="TreeGrafter"/>
</dbReference>
<protein>
    <recommendedName>
        <fullName evidence="3">CUB domain-containing protein</fullName>
    </recommendedName>
</protein>
<dbReference type="Pfam" id="PF00431">
    <property type="entry name" value="CUB"/>
    <property type="match status" value="1"/>
</dbReference>
<comment type="caution">
    <text evidence="2">Lacks conserved residue(s) required for the propagation of feature annotation.</text>
</comment>
<proteinExistence type="predicted"/>
<accession>A0A9Q0N157</accession>
<feature type="domain" description="CUB" evidence="3">
    <location>
        <begin position="225"/>
        <end position="345"/>
    </location>
</feature>
<sequence length="981" mass="109076">MWLSIQAQLAWSPIQVDSESSVDLWTRKASGCPCSWKKDSGNEGEDQECACCVKGGCQCGEESPARCGQCGLENFCVNMCNITLDSRSLQNSSGCTFGQIKSPAIQGPTVCKYILRPAPGQRVELQVYRLVSAGRFNDKIKKCEGGSLRFGEGDEYVGAELCAANERFSPPAVLFSDEGATTLVFNITEQTVRSQFLAYFSFTALSNSMVGFHPRGGTRVTSTECDWSYHDYACQTKDSCAIASPGFPGIYPPNLICRYLLATSSIHTRVKITFTSLLLPEEHCDSHFIVLYEGIVPYDKKLATICGTQKVDLIYKGPNLLLEFNAGYQVPPFAYNGFAANLEFIEGPPTTIQPPSTLPPPIPIDSGQPPSEIVEWTPKFSPCDKVIIEANGRSGHFDTRGRPFSSNCRLIFKGKPTDVVHISLFNYRLKSQACRSVIEIVDGSLETHKKSMHKMCSPTIRHARDADGNFLPPQTFISSASQIMVALRRPNSAVNDNNDEFIDGAYMFHDEQQSGTLQPTSLCNTDHYGLSSPSIGNILGPGTEHLYWNIEGSLSCAHHFIPAANQSVIVTIDSLDRLGNEPHCETVCGDAGCQCLTNTFSIEQIDHLAMYSENGRMVNCLCGSFRSEWLPVSLRTWSPVKLVYSVAHYSWSSKGFTFRSSYSFNTDAICGQKTFTTHSGELSSNNFPTAFSLNSFYHQQCTWILDSKVERQLFVEISTEQSRSCSAWNISLHEYSSSEDDPSHAGLLLHLFCPRDRQKTFTMPWKLSTVVIRAQAMTRTAPVYTIRWTSQIDSLDRLGNEPHCETVCGDAGCQCLTNTFSIEQIDHLAMYSENGRMVNYLCGSFRSKWLPVSLRTWSPVKLVYSVAHYSWSSKGFTFRSSYSFNTDAICGQKTFTTHSGELSSNNFPTAFSLNSFYHQQCTWILDSKVERQLFVEKVENIKQKALHVAEANMQIKKNWVPQHECALPPVGLGQGCGQVIL</sequence>
<organism evidence="4 5">
    <name type="scientific">Pseudolycoriella hygida</name>
    <dbReference type="NCBI Taxonomy" id="35572"/>
    <lineage>
        <taxon>Eukaryota</taxon>
        <taxon>Metazoa</taxon>
        <taxon>Ecdysozoa</taxon>
        <taxon>Arthropoda</taxon>
        <taxon>Hexapoda</taxon>
        <taxon>Insecta</taxon>
        <taxon>Pterygota</taxon>
        <taxon>Neoptera</taxon>
        <taxon>Endopterygota</taxon>
        <taxon>Diptera</taxon>
        <taxon>Nematocera</taxon>
        <taxon>Sciaroidea</taxon>
        <taxon>Sciaridae</taxon>
        <taxon>Pseudolycoriella</taxon>
    </lineage>
</organism>
<dbReference type="EMBL" id="WJQU01000002">
    <property type="protein sequence ID" value="KAJ6641767.1"/>
    <property type="molecule type" value="Genomic_DNA"/>
</dbReference>
<comment type="caution">
    <text evidence="4">The sequence shown here is derived from an EMBL/GenBank/DDBJ whole genome shotgun (WGS) entry which is preliminary data.</text>
</comment>
<dbReference type="InterPro" id="IPR053207">
    <property type="entry name" value="Non-NMDA_GluR_Accessory"/>
</dbReference>
<evidence type="ECO:0000259" key="3">
    <source>
        <dbReference type="PROSITE" id="PS01180"/>
    </source>
</evidence>
<dbReference type="PROSITE" id="PS01180">
    <property type="entry name" value="CUB"/>
    <property type="match status" value="3"/>
</dbReference>
<feature type="domain" description="CUB" evidence="3">
    <location>
        <begin position="890"/>
        <end position="981"/>
    </location>
</feature>
<evidence type="ECO:0000256" key="2">
    <source>
        <dbReference type="PROSITE-ProRule" id="PRU00059"/>
    </source>
</evidence>
<dbReference type="Proteomes" id="UP001151699">
    <property type="component" value="Chromosome B"/>
</dbReference>
<keyword evidence="1" id="KW-1015">Disulfide bond</keyword>
<dbReference type="SUPFAM" id="SSF49854">
    <property type="entry name" value="Spermadhesin, CUB domain"/>
    <property type="match status" value="3"/>
</dbReference>
<dbReference type="CDD" id="cd00041">
    <property type="entry name" value="CUB"/>
    <property type="match status" value="1"/>
</dbReference>
<evidence type="ECO:0000313" key="5">
    <source>
        <dbReference type="Proteomes" id="UP001151699"/>
    </source>
</evidence>
<gene>
    <name evidence="4" type="ORF">Bhyg_06710</name>
</gene>